<dbReference type="EMBL" id="UINC01090604">
    <property type="protein sequence ID" value="SVC42695.1"/>
    <property type="molecule type" value="Genomic_DNA"/>
</dbReference>
<keyword evidence="1" id="KW-0175">Coiled coil</keyword>
<feature type="compositionally biased region" description="Polar residues" evidence="2">
    <location>
        <begin position="25"/>
        <end position="34"/>
    </location>
</feature>
<organism evidence="3">
    <name type="scientific">marine metagenome</name>
    <dbReference type="NCBI Taxonomy" id="408172"/>
    <lineage>
        <taxon>unclassified sequences</taxon>
        <taxon>metagenomes</taxon>
        <taxon>ecological metagenomes</taxon>
    </lineage>
</organism>
<reference evidence="3" key="1">
    <citation type="submission" date="2018-05" db="EMBL/GenBank/DDBJ databases">
        <authorList>
            <person name="Lanie J.A."/>
            <person name="Ng W.-L."/>
            <person name="Kazmierczak K.M."/>
            <person name="Andrzejewski T.M."/>
            <person name="Davidsen T.M."/>
            <person name="Wayne K.J."/>
            <person name="Tettelin H."/>
            <person name="Glass J.I."/>
            <person name="Rusch D."/>
            <person name="Podicherti R."/>
            <person name="Tsui H.-C.T."/>
            <person name="Winkler M.E."/>
        </authorList>
    </citation>
    <scope>NUCLEOTIDE SEQUENCE</scope>
</reference>
<dbReference type="AlphaFoldDB" id="A0A382M406"/>
<feature type="non-terminal residue" evidence="3">
    <location>
        <position position="1"/>
    </location>
</feature>
<name>A0A382M406_9ZZZZ</name>
<feature type="region of interest" description="Disordered" evidence="2">
    <location>
        <begin position="1"/>
        <end position="35"/>
    </location>
</feature>
<protein>
    <submittedName>
        <fullName evidence="3">Uncharacterized protein</fullName>
    </submittedName>
</protein>
<accession>A0A382M406</accession>
<feature type="compositionally biased region" description="Polar residues" evidence="2">
    <location>
        <begin position="1"/>
        <end position="12"/>
    </location>
</feature>
<feature type="coiled-coil region" evidence="1">
    <location>
        <begin position="52"/>
        <end position="111"/>
    </location>
</feature>
<evidence type="ECO:0000256" key="1">
    <source>
        <dbReference type="SAM" id="Coils"/>
    </source>
</evidence>
<gene>
    <name evidence="3" type="ORF">METZ01_LOCUS295549</name>
</gene>
<evidence type="ECO:0000256" key="2">
    <source>
        <dbReference type="SAM" id="MobiDB-lite"/>
    </source>
</evidence>
<evidence type="ECO:0000313" key="3">
    <source>
        <dbReference type="EMBL" id="SVC42695.1"/>
    </source>
</evidence>
<proteinExistence type="predicted"/>
<sequence>PSFESQPISNSSGKKEKTPGFFTSLFASSNSQNQKSEEKICSDLLNINKIILNEQNSKLTTLKNDKKKLLEEIISLEKKYQRQKTKDQKNNQRLETEIKRLNELIKILSSELR</sequence>